<dbReference type="InterPro" id="IPR026170">
    <property type="entry name" value="FAM173A/B"/>
</dbReference>
<keyword evidence="2 5" id="KW-0808">Transferase</keyword>
<dbReference type="STRING" id="1618023.UH38_18280"/>
<accession>A0A0D8ZT52</accession>
<keyword evidence="4" id="KW-0732">Signal</keyword>
<keyword evidence="3" id="KW-0949">S-adenosyl-L-methionine</keyword>
<feature type="signal peptide" evidence="4">
    <location>
        <begin position="1"/>
        <end position="22"/>
    </location>
</feature>
<dbReference type="EMBL" id="JYON01000023">
    <property type="protein sequence ID" value="KJH70411.1"/>
    <property type="molecule type" value="Genomic_DNA"/>
</dbReference>
<sequence length="191" mass="21073">MQLRQITGLLLASTLTLGIATAQQQSNVQAQLQPQQRISDVPYVPTPNVVVQAMLKLANVSGKDVVYDLGSGDGRIPIAAAQIGASAVGIEINPKLVQQCQENAKKAGVSDRVQCLQQDLFQTDLSKATVVTLYLLPEINQKLYPKLLKELKPGTRIISHAFDMGDKWKSDRVVYVQGPKHQHILYYWVVK</sequence>
<gene>
    <name evidence="5" type="ORF">UH38_18280</name>
</gene>
<keyword evidence="1 5" id="KW-0489">Methyltransferase</keyword>
<evidence type="ECO:0000256" key="3">
    <source>
        <dbReference type="ARBA" id="ARBA00022691"/>
    </source>
</evidence>
<dbReference type="RefSeq" id="WP_045056126.1">
    <property type="nucleotide sequence ID" value="NZ_CAWMDP010000015.1"/>
</dbReference>
<dbReference type="SUPFAM" id="SSF53335">
    <property type="entry name" value="S-adenosyl-L-methionine-dependent methyltransferases"/>
    <property type="match status" value="1"/>
</dbReference>
<dbReference type="GO" id="GO:0016279">
    <property type="term" value="F:protein-lysine N-methyltransferase activity"/>
    <property type="evidence" value="ECO:0007669"/>
    <property type="project" value="InterPro"/>
</dbReference>
<dbReference type="Pfam" id="PF06325">
    <property type="entry name" value="PrmA"/>
    <property type="match status" value="1"/>
</dbReference>
<evidence type="ECO:0000256" key="2">
    <source>
        <dbReference type="ARBA" id="ARBA00022679"/>
    </source>
</evidence>
<reference evidence="5 6" key="1">
    <citation type="submission" date="2015-02" db="EMBL/GenBank/DDBJ databases">
        <title>Draft genome of a novel marine cyanobacterium (Chroococcales) isolated from South Atlantic Ocean.</title>
        <authorList>
            <person name="Rigonato J."/>
            <person name="Alvarenga D.O."/>
            <person name="Branco L.H."/>
            <person name="Varani A.M."/>
            <person name="Brandini F.P."/>
            <person name="Fiore M.F."/>
        </authorList>
    </citation>
    <scope>NUCLEOTIDE SEQUENCE [LARGE SCALE GENOMIC DNA]</scope>
    <source>
        <strain evidence="5 6">CENA595</strain>
    </source>
</reference>
<name>A0A0D8ZT52_9CYAN</name>
<dbReference type="PANTHER" id="PTHR13610">
    <property type="entry name" value="METHYLTRANSFERASE DOMAIN-CONTAINING PROTEIN"/>
    <property type="match status" value="1"/>
</dbReference>
<protein>
    <submittedName>
        <fullName evidence="5">RNA methyltransferase</fullName>
    </submittedName>
</protein>
<evidence type="ECO:0000313" key="6">
    <source>
        <dbReference type="Proteomes" id="UP000032452"/>
    </source>
</evidence>
<dbReference type="InterPro" id="IPR029063">
    <property type="entry name" value="SAM-dependent_MTases_sf"/>
</dbReference>
<dbReference type="GO" id="GO:0032259">
    <property type="term" value="P:methylation"/>
    <property type="evidence" value="ECO:0007669"/>
    <property type="project" value="UniProtKB-KW"/>
</dbReference>
<evidence type="ECO:0000256" key="1">
    <source>
        <dbReference type="ARBA" id="ARBA00022603"/>
    </source>
</evidence>
<organism evidence="5 6">
    <name type="scientific">Aliterella atlantica CENA595</name>
    <dbReference type="NCBI Taxonomy" id="1618023"/>
    <lineage>
        <taxon>Bacteria</taxon>
        <taxon>Bacillati</taxon>
        <taxon>Cyanobacteriota</taxon>
        <taxon>Cyanophyceae</taxon>
        <taxon>Chroococcidiopsidales</taxon>
        <taxon>Aliterellaceae</taxon>
        <taxon>Aliterella</taxon>
    </lineage>
</organism>
<proteinExistence type="predicted"/>
<comment type="caution">
    <text evidence="5">The sequence shown here is derived from an EMBL/GenBank/DDBJ whole genome shotgun (WGS) entry which is preliminary data.</text>
</comment>
<feature type="chain" id="PRO_5002337501" evidence="4">
    <location>
        <begin position="23"/>
        <end position="191"/>
    </location>
</feature>
<keyword evidence="6" id="KW-1185">Reference proteome</keyword>
<dbReference type="CDD" id="cd02440">
    <property type="entry name" value="AdoMet_MTases"/>
    <property type="match status" value="1"/>
</dbReference>
<dbReference type="OrthoDB" id="281208at2"/>
<dbReference type="Proteomes" id="UP000032452">
    <property type="component" value="Unassembled WGS sequence"/>
</dbReference>
<dbReference type="AlphaFoldDB" id="A0A0D8ZT52"/>
<dbReference type="PANTHER" id="PTHR13610:SF11">
    <property type="entry name" value="METHYLTRANSFERASE DOMAIN-CONTAINING PROTEIN"/>
    <property type="match status" value="1"/>
</dbReference>
<evidence type="ECO:0000313" key="5">
    <source>
        <dbReference type="EMBL" id="KJH70411.1"/>
    </source>
</evidence>
<evidence type="ECO:0000256" key="4">
    <source>
        <dbReference type="SAM" id="SignalP"/>
    </source>
</evidence>
<dbReference type="PATRIC" id="fig|1618023.3.peg.1092"/>
<dbReference type="Gene3D" id="3.40.50.150">
    <property type="entry name" value="Vaccinia Virus protein VP39"/>
    <property type="match status" value="1"/>
</dbReference>